<evidence type="ECO:0000256" key="3">
    <source>
        <dbReference type="SAM" id="Phobius"/>
    </source>
</evidence>
<keyword evidence="3" id="KW-1133">Transmembrane helix</keyword>
<dbReference type="CDD" id="cd00081">
    <property type="entry name" value="Hint"/>
    <property type="match status" value="1"/>
</dbReference>
<evidence type="ECO:0000313" key="6">
    <source>
        <dbReference type="Proteomes" id="UP000297649"/>
    </source>
</evidence>
<keyword evidence="6" id="KW-1185">Reference proteome</keyword>
<gene>
    <name evidence="5" type="ORF">EHR08_10945</name>
</gene>
<feature type="coiled-coil region" evidence="1">
    <location>
        <begin position="2500"/>
        <end position="2527"/>
    </location>
</feature>
<accession>A0A6H3NP83</accession>
<evidence type="ECO:0000259" key="4">
    <source>
        <dbReference type="SMART" id="SM00306"/>
    </source>
</evidence>
<dbReference type="Proteomes" id="UP000297649">
    <property type="component" value="Unassembled WGS sequence"/>
</dbReference>
<feature type="transmembrane region" description="Helical" evidence="3">
    <location>
        <begin position="20"/>
        <end position="43"/>
    </location>
</feature>
<reference evidence="5" key="1">
    <citation type="journal article" date="2019" name="PLoS Negl. Trop. Dis.">
        <title>Revisiting the worldwide diversity of Leptospira species in the environment.</title>
        <authorList>
            <person name="Vincent A.T."/>
            <person name="Schiettekatte O."/>
            <person name="Bourhy P."/>
            <person name="Veyrier F.J."/>
            <person name="Picardeau M."/>
        </authorList>
    </citation>
    <scope>NUCLEOTIDE SEQUENCE [LARGE SCALE GENOMIC DNA]</scope>
    <source>
        <strain evidence="5">201601109</strain>
    </source>
</reference>
<name>A0A6H3NP83_9LEPT</name>
<dbReference type="PROSITE" id="PS50817">
    <property type="entry name" value="INTEIN_N_TER"/>
    <property type="match status" value="1"/>
</dbReference>
<keyword evidence="3" id="KW-0472">Membrane</keyword>
<keyword evidence="1" id="KW-0175">Coiled coil</keyword>
<dbReference type="EMBL" id="RQHU01000013">
    <property type="protein sequence ID" value="TGN13626.1"/>
    <property type="molecule type" value="Genomic_DNA"/>
</dbReference>
<organism evidence="5 6">
    <name type="scientific">Leptospira bandrabouensis</name>
    <dbReference type="NCBI Taxonomy" id="2484903"/>
    <lineage>
        <taxon>Bacteria</taxon>
        <taxon>Pseudomonadati</taxon>
        <taxon>Spirochaetota</taxon>
        <taxon>Spirochaetia</taxon>
        <taxon>Leptospirales</taxon>
        <taxon>Leptospiraceae</taxon>
        <taxon>Leptospira</taxon>
    </lineage>
</organism>
<dbReference type="GO" id="GO:0016539">
    <property type="term" value="P:intein-mediated protein splicing"/>
    <property type="evidence" value="ECO:0007669"/>
    <property type="project" value="InterPro"/>
</dbReference>
<evidence type="ECO:0000256" key="1">
    <source>
        <dbReference type="SAM" id="Coils"/>
    </source>
</evidence>
<dbReference type="RefSeq" id="WP_135781398.1">
    <property type="nucleotide sequence ID" value="NZ_RQHU01000013.1"/>
</dbReference>
<proteinExistence type="predicted"/>
<feature type="region of interest" description="Disordered" evidence="2">
    <location>
        <begin position="4186"/>
        <end position="4209"/>
    </location>
</feature>
<dbReference type="Gene3D" id="2.170.16.10">
    <property type="entry name" value="Hedgehog/Intein (Hint) domain"/>
    <property type="match status" value="1"/>
</dbReference>
<feature type="coiled-coil region" evidence="1">
    <location>
        <begin position="691"/>
        <end position="725"/>
    </location>
</feature>
<feature type="domain" description="Hint" evidence="4">
    <location>
        <begin position="3772"/>
        <end position="3879"/>
    </location>
</feature>
<protein>
    <recommendedName>
        <fullName evidence="4">Hint domain-containing protein</fullName>
    </recommendedName>
</protein>
<dbReference type="InterPro" id="IPR003587">
    <property type="entry name" value="Hint_dom_N"/>
</dbReference>
<dbReference type="InterPro" id="IPR006141">
    <property type="entry name" value="Intein_N"/>
</dbReference>
<dbReference type="SUPFAM" id="SSF51294">
    <property type="entry name" value="Hedgehog/intein (Hint) domain"/>
    <property type="match status" value="1"/>
</dbReference>
<sequence>MTKTQKRQLKKTKHALFKGLKSAILSIIIFEMTFGSFVLGLIGQENRFRDLWRKGTDGQMDRQFEQANHATSEEEFNKLVGRGLGVVRGDWEARAEVELEKELRAFADPEEKKREREKLEVEKGLAKEEWEEEVQREIDERRGFWKVYLQSPQLERVWNLVDRAGLVLGMAQADAAAKAGATAVDKVKIWDETINAVSSNIQTDWEQSLEEVFLEVQGGLTFSSEVERLAFESELARLKEQYLADYEYEESSLLSSKRMYFVSQQNQNEDMANRLAQETNPSELAKLLVERTKQQIAQNGGVFVYGENTLPNQVALNFQNGDEAYQEKVLKALEEGQGLWQKAIDEMILGKLRYDRDVEMQWRSGEADWTNAYGQLVKAREEWVATVQKQIQEGLKQWDASEATMVQNKAKAIEELDRTLATNKSSWDAHVRGITDVITVGADTLSTIASNLDWFEDALARAEAPGSGYNSSVVAEYRQQRDYWKGLETRYRNLVAATQNQIHDQDIRGTGVGQGLLVNAGGSDPYVLSVQEFELKLAREELKLLEAKRDRAKAVYDYAVGNVGQKTAAQIAAELDTIRQNFKAKEAAYLSLLSELNGSGSSVFGTPGMDPNSSVETGSTVTNPDTILNQLTEQNRILEEKRKALELARASMGDASVAYEAALKIQVLIRNPGMLGQIGDLTSDSSAIQGNTGLRGEIVQAQEELERQREVLRQQERKMYELQYERENAFRSQTFYAEINQRVLEFEKLKENRTLLVAVLDGDGTLEEKIDSLLAGDKLVQLYGNQVSVQVKQSLETWKASLAGLDSSVVTAVTSHDNSITNLITKINLLDVTQLETTTNQIPTFVNQYENIISRLYADSRLDASYLNAESIIPTYEYLQSLTSSSGDALSLGKEGINELKTAMANYQSYVSANVGNQGSLAYSAKIVELEQAIGTAVNKIDQYNQYIAEVSKTVQYLNVNVLDALSKTDAIVDATLTGSERATTKENFRTLRGDESNLSAGMLTSLNGVGTLFSDSIQAMGHYGQMNLVFRNALEDRNNKTKQVSDGLVSLFDGFELEYRAKEVELTFLLDETGDEAKLTALQKQAEQKKKVAGAEVNAKAMEMLLGYLGNLGEGDRNVESIYLRMLKDSEVISQDTKTDASSILERRAMATVLEFFRSSRGAFANYIAGSGYDDFIEDMGRQKDYADALLSFYESGKEYTATEREEIRWNGSANEKKFLKESFSYGESFFFQAANGQVAREIAVSQKVDDFVSRVRSGEVLSILKEEYFKRQENKATGLLKELHDAVSGLDDITASRLLSDSFRIGNSTDRDSSEETRRANLLSGHLANNPGTPRAQLSSLLDVGKLIEIFGEKEGLAIHSEISNKILNIDNSAAEIIEKSQLLNPRHVAIESEYPSYLDFFNDTKKTGYTAEIQKLEQYLTLKDFEDTSQPILDSNLQLTGYEKPFAGLDYSELETIKTSLDGMIANWGTIKSELESAHADYMQILTTWRAATPGTEEYAELAEEVSEKLKDFSAKQMQATDYVRELTIQLEEATEKSQSLLAEYKSSIGIADKTLLTISSFGKINSALPGFYDYFNSAEGRPKYHFVFQDGPLGLSVNIQEKLADLEAEALFQKTSVSNQLEQLATLNSFSETMYKGITFSDQYLALYARRKDSEEAGEDYLENLDERIVVYASAANQNTISQENLISYTKGIREFLTAKAARGEEVNASLWESLANAEVFTKEMAGLKYYQSLSTADKADTAKLKTDYEESKSTRETAEEAAKLFAELRSMIDGLETQGLPLDQSMDQIGLSLTKFETLKTKLDQSGYSLDSSIISGMDNLKTFAWENQKVILAKAYLGTIANNGTIDKFLSDVKSGKFVLPGPSGKLERTANFLGAALTETQITEIEELITPYDLQARLLRTSNLAQVDSLLLTYDEDLRDAGKELALRQSLSRIQTSLAQGTIPNLTQYPAELKNYILTATFEDYATRNVDMGVQTLANEFASLMRLSDSDRDTVMTYAGERESKNPSTYLPDSLKEYHLLNTYYQNWTDDLSPEDTTSLANWLNTNGYESNLMGAFTKAARMDYLLRSYSGENIEEYITSAGNKLGSPVTEEEKQSILLSQAGLYDPTHANGIDPFFTIQQGVFLNSYSYKTGFSELALSLKEESVKLAVASIGYKAEEDKKKLAWDISNKVVKVESYLSYTQITQAGQATPTESVQVTNRLRELEFQAEHRLGNFLSIIEEYNSYSYDTTKEDQNPSLKVLLKEIKNSGYSVRDAVYSKNANLEYEFLGGFDNARKVVDNYVKNNLPGRSANEDPYALVNQSKGSVSSNASSIVTAGEEIGVIFNIKQQANGNYLAELEKYKEIYEQRLGDFDTAELGFKNQQTVVTTKQNQYNNKQEEVKTAYDLLEQSSKEMSLLSSVYDYVTIKDYSTHDGISGESQTELTSPVDLVRKRYQDAEKAVTDKLAEITLLQKRADDRMKLSELQADTAVAANKAEAEEWAERAMRFSIAETKIKDKMQELQRQINSARADLEGTMSSLVGSGLNPAILDGRLDFNDSGYRSQETRLREYYKIADGLATNKIGSWDFIHGGRGSVNPPAYSGGLAYVHPSINIYGYVNTYGNGSQSVAAQRAFDGVWVLDFNAAPESAYHRMTSYNYGEYEAKMNYALGNVMGRAMLIFAIMSLGNPMTGMEAINRNKTWIDSKIAIDNTVNTARSQANTLKSLQEELNKYTDISTGEQLIDMLKGGPAKGYIETGLEDSDVAFLTGASGQLKNGTINWTGGKEPLSIDRLVGKNGDPIIQKRAVKDSYGLFIREGVITAGSPSTSSNVGYANDGRMVNIMTSADEFVGSLASISKTQYTIEKEEYYAVQEAAIVRGVKADKREILDDRDRFYSDLLTKVTGGTGKNIEYDMYKTLVEDYYGQGNVTDQLYALNESQQREYQLKVWDNKEKDFQAKKADWIENVNYLMNTGSARFNDMLTSFNQSWDQWRRDFKEETDKGKAEHMARIEEALKKKTDWEVNLLNQARKGDQFEIDQVYAEIQKTIANMGSVPNTVLLQNNANKILNTIMNSKPQVLDNRMLEQGMYADVQFFVDELQKSKYDESNVEKMKSLTKEMEDRSKQMAVLQTLDSLWSLPLTFEATIAEQNKALDEQLTMQLLQDNFIKMGPGYVRSAVDKMGNPTYQILPTYANFLYIKPDKLPTVKDSNGKEWDLTDYQSLQGKDAPASAELTTMVRLARNQMQTDFKQTFDPEKPENREVGLTMLDPKAMARVAKAAQSALGQFASDPQKMLQFNSADEKGKEAMMESAKNSGYLVGPTVGGAFGTHHFNQFYPILKMKEMYNESKAEGEALKGDGFANAVGQAAGAYLSVMSYGLIDAKTISGQVTKFMHKNKDTIDTVVEVAATIAVAAISIVGAPLTGGASLMAGAAILGGLAAYKAVQGAYEGGVLGAVAGAANFGNVYVRSFTGGAVSYNLSYSYDEGFGASVGAGYKLGEGLALGGSISYNEKSGFSGSIGLQMGLTGDNRLTLNAGLNFDQKGFTGADVGLGIGTGAQNKNGDFAGSLDVGLSYDKRDGFGQSVGFSESVNKYVPKGGINVTNTAFGGVTANVNSPSFGGVTGGVSYNTKTHGFTASINAMGANAFNYDFESSTLSSNRNFMGDVGKAQGLAMGGELSEEAKKKLAATMADAHGRYVQGILEANPNNKELADAAGDPDAFQAKVKELDKDGKLKHPSDKFGTVDSGKSRTAFGEIAGFFEDVGRSIAGKEISFGSGYIDEKGNFHQRTCFVAGTKIHTKDGLKNIEDIQVGDLVLSKSDETGEVSYRKVVNTFIRQTDAIYTVSFADGTVLETTWNHPFRVKKQGHTLEKFSIETTEWVQAKDLNPGDVALGADGKELVVTDITIEERIETVYNFEVAEYHTYFVGEVGVWVHNAPSGEYSADVNREALLQKFLNEKGEKELLKDYESASKAITAINKKVWLFTSDDSKKEMVLKAALEADNYEESVILIDQAVQQGLLKKGDIADILDRAQIVRPSEEQRSATLNPIVSQTLTDKGCSTCIRELKNGQVAVHNPSTIQIVEGDFGRDTLQWRKIGNFDDKVHYTGGDQPNRVDLDRDYNENLTWYGPNAKFSVDEVRIGEPNNGSRITLTVYTPRGPEKVTLKHFNQINSQIYNARGTEKIFDSGTYLGRTNRIIGLTTGPHLHGEVEPGSERSDFRMRMEGR</sequence>
<comment type="caution">
    <text evidence="5">The sequence shown here is derived from an EMBL/GenBank/DDBJ whole genome shotgun (WGS) entry which is preliminary data.</text>
</comment>
<dbReference type="InterPro" id="IPR036844">
    <property type="entry name" value="Hint_dom_sf"/>
</dbReference>
<dbReference type="SMART" id="SM00306">
    <property type="entry name" value="HintN"/>
    <property type="match status" value="1"/>
</dbReference>
<feature type="coiled-coil region" evidence="1">
    <location>
        <begin position="528"/>
        <end position="555"/>
    </location>
</feature>
<feature type="coiled-coil region" evidence="1">
    <location>
        <begin position="2696"/>
        <end position="2723"/>
    </location>
</feature>
<evidence type="ECO:0000256" key="2">
    <source>
        <dbReference type="SAM" id="MobiDB-lite"/>
    </source>
</evidence>
<feature type="compositionally biased region" description="Basic and acidic residues" evidence="2">
    <location>
        <begin position="4189"/>
        <end position="4209"/>
    </location>
</feature>
<dbReference type="Pfam" id="PF07591">
    <property type="entry name" value="PT-HINT"/>
    <property type="match status" value="1"/>
</dbReference>
<evidence type="ECO:0000313" key="5">
    <source>
        <dbReference type="EMBL" id="TGN13626.1"/>
    </source>
</evidence>
<keyword evidence="3" id="KW-0812">Transmembrane</keyword>